<dbReference type="RefSeq" id="WP_092271031.1">
    <property type="nucleotide sequence ID" value="NZ_BJOE01000072.1"/>
</dbReference>
<proteinExistence type="predicted"/>
<gene>
    <name evidence="2" type="ORF">SAMN05518846_110201</name>
</gene>
<evidence type="ECO:0000313" key="2">
    <source>
        <dbReference type="EMBL" id="SFK25885.1"/>
    </source>
</evidence>
<keyword evidence="3" id="KW-1185">Reference proteome</keyword>
<feature type="chain" id="PRO_5039053740" description="Copper amine oxidase N-terminal domain-containing protein" evidence="1">
    <location>
        <begin position="17"/>
        <end position="136"/>
    </location>
</feature>
<feature type="signal peptide" evidence="1">
    <location>
        <begin position="1"/>
        <end position="16"/>
    </location>
</feature>
<keyword evidence="1" id="KW-0732">Signal</keyword>
<dbReference type="AlphaFoldDB" id="A0A1I3Y252"/>
<evidence type="ECO:0008006" key="4">
    <source>
        <dbReference type="Google" id="ProtNLM"/>
    </source>
</evidence>
<dbReference type="Proteomes" id="UP000198915">
    <property type="component" value="Unassembled WGS sequence"/>
</dbReference>
<accession>A0A1I3Y252</accession>
<sequence>MWLILSLALFFSPAVATTAEQVEIFDSDQQKVVATFDNTDALQAEAQQLLKSVSGRVLELNPSLDHVLIVKIPLTPPKKLVVPSAGIHFDIAEMFVIMPKQGSRPPWLILHTKQYETVVVEFSGSVKKLREQVHLP</sequence>
<name>A0A1I3Y252_9BACL</name>
<protein>
    <recommendedName>
        <fullName evidence="4">Copper amine oxidase N-terminal domain-containing protein</fullName>
    </recommendedName>
</protein>
<organism evidence="2 3">
    <name type="scientific">Brevibacillus centrosporus</name>
    <dbReference type="NCBI Taxonomy" id="54910"/>
    <lineage>
        <taxon>Bacteria</taxon>
        <taxon>Bacillati</taxon>
        <taxon>Bacillota</taxon>
        <taxon>Bacilli</taxon>
        <taxon>Bacillales</taxon>
        <taxon>Paenibacillaceae</taxon>
        <taxon>Brevibacillus</taxon>
    </lineage>
</organism>
<dbReference type="EMBL" id="FORT01000010">
    <property type="protein sequence ID" value="SFK25885.1"/>
    <property type="molecule type" value="Genomic_DNA"/>
</dbReference>
<evidence type="ECO:0000256" key="1">
    <source>
        <dbReference type="SAM" id="SignalP"/>
    </source>
</evidence>
<evidence type="ECO:0000313" key="3">
    <source>
        <dbReference type="Proteomes" id="UP000198915"/>
    </source>
</evidence>
<reference evidence="3" key="1">
    <citation type="submission" date="2016-10" db="EMBL/GenBank/DDBJ databases">
        <authorList>
            <person name="Varghese N."/>
            <person name="Submissions S."/>
        </authorList>
    </citation>
    <scope>NUCLEOTIDE SEQUENCE [LARGE SCALE GENOMIC DNA]</scope>
    <source>
        <strain evidence="3">OK042</strain>
    </source>
</reference>